<dbReference type="EMBL" id="CP132508">
    <property type="protein sequence ID" value="WPD18977.1"/>
    <property type="molecule type" value="Genomic_DNA"/>
</dbReference>
<dbReference type="InterPro" id="IPR022930">
    <property type="entry name" value="UPF0316"/>
</dbReference>
<proteinExistence type="inferred from homology"/>
<evidence type="ECO:0000259" key="7">
    <source>
        <dbReference type="Pfam" id="PF10035"/>
    </source>
</evidence>
<comment type="similarity">
    <text evidence="6">Belongs to the UPF0316 family.</text>
</comment>
<sequence>MDPVLSYALVFLARVADVSLSTLRLMLVFRGQRLLGSVVGLFEVTIYILALGFVVERLHERPLTLVFYALGFATGSYLGGLLEERLALGVEMVQVVPHGSGGRFLADDLRRQGYGVTELEGQGREGQRTVLLITVERKALPQLLEILRQREPHAFVTVLDTRRAIGGVRGFVRKGK</sequence>
<keyword evidence="2 6" id="KW-1003">Cell membrane</keyword>
<dbReference type="PANTHER" id="PTHR40060">
    <property type="entry name" value="UPF0316 PROTEIN YEBE"/>
    <property type="match status" value="1"/>
</dbReference>
<organism evidence="9 10">
    <name type="scientific">Thermaerobacter composti</name>
    <dbReference type="NCBI Taxonomy" id="554949"/>
    <lineage>
        <taxon>Bacteria</taxon>
        <taxon>Bacillati</taxon>
        <taxon>Bacillota</taxon>
        <taxon>Clostridia</taxon>
        <taxon>Eubacteriales</taxon>
        <taxon>Clostridiales Family XVII. Incertae Sedis</taxon>
        <taxon>Thermaerobacter</taxon>
    </lineage>
</organism>
<evidence type="ECO:0000256" key="6">
    <source>
        <dbReference type="HAMAP-Rule" id="MF_01515"/>
    </source>
</evidence>
<name>A0ABZ0QQE9_9FIRM</name>
<evidence type="ECO:0000256" key="2">
    <source>
        <dbReference type="ARBA" id="ARBA00022475"/>
    </source>
</evidence>
<dbReference type="HAMAP" id="MF_01515">
    <property type="entry name" value="UPF0316"/>
    <property type="match status" value="1"/>
</dbReference>
<keyword evidence="3 6" id="KW-0812">Transmembrane</keyword>
<evidence type="ECO:0000313" key="9">
    <source>
        <dbReference type="EMBL" id="WPD18977.1"/>
    </source>
</evidence>
<gene>
    <name evidence="9" type="ORF">Q5761_11595</name>
</gene>
<evidence type="ECO:0000259" key="8">
    <source>
        <dbReference type="Pfam" id="PF18955"/>
    </source>
</evidence>
<evidence type="ECO:0000256" key="1">
    <source>
        <dbReference type="ARBA" id="ARBA00004651"/>
    </source>
</evidence>
<dbReference type="Proteomes" id="UP001304683">
    <property type="component" value="Chromosome"/>
</dbReference>
<accession>A0ABZ0QQE9</accession>
<dbReference type="InterPro" id="IPR044035">
    <property type="entry name" value="DUF5698"/>
</dbReference>
<feature type="domain" description="DUF5698" evidence="8">
    <location>
        <begin position="22"/>
        <end position="79"/>
    </location>
</feature>
<keyword evidence="5 6" id="KW-0472">Membrane</keyword>
<feature type="transmembrane region" description="Helical" evidence="6">
    <location>
        <begin position="34"/>
        <end position="53"/>
    </location>
</feature>
<evidence type="ECO:0000256" key="3">
    <source>
        <dbReference type="ARBA" id="ARBA00022692"/>
    </source>
</evidence>
<dbReference type="PANTHER" id="PTHR40060:SF1">
    <property type="entry name" value="UPF0316 PROTEIN YEBE"/>
    <property type="match status" value="1"/>
</dbReference>
<dbReference type="InterPro" id="IPR019264">
    <property type="entry name" value="DUF2179"/>
</dbReference>
<keyword evidence="4 6" id="KW-1133">Transmembrane helix</keyword>
<protein>
    <recommendedName>
        <fullName evidence="6">UPF0316 protein Q5761_11595</fullName>
    </recommendedName>
</protein>
<keyword evidence="10" id="KW-1185">Reference proteome</keyword>
<dbReference type="CDD" id="cd16381">
    <property type="entry name" value="YitT_C_like_1"/>
    <property type="match status" value="1"/>
</dbReference>
<evidence type="ECO:0000313" key="10">
    <source>
        <dbReference type="Proteomes" id="UP001304683"/>
    </source>
</evidence>
<dbReference type="Pfam" id="PF10035">
    <property type="entry name" value="DUF2179"/>
    <property type="match status" value="1"/>
</dbReference>
<dbReference type="RefSeq" id="WP_135224486.1">
    <property type="nucleotide sequence ID" value="NZ_CP132508.1"/>
</dbReference>
<feature type="domain" description="DUF2179" evidence="7">
    <location>
        <begin position="114"/>
        <end position="166"/>
    </location>
</feature>
<evidence type="ECO:0000256" key="4">
    <source>
        <dbReference type="ARBA" id="ARBA00022989"/>
    </source>
</evidence>
<comment type="subcellular location">
    <subcellularLocation>
        <location evidence="1 6">Cell membrane</location>
        <topology evidence="1 6">Multi-pass membrane protein</topology>
    </subcellularLocation>
</comment>
<dbReference type="Pfam" id="PF18955">
    <property type="entry name" value="DUF5698"/>
    <property type="match status" value="1"/>
</dbReference>
<evidence type="ECO:0000256" key="5">
    <source>
        <dbReference type="ARBA" id="ARBA00023136"/>
    </source>
</evidence>
<feature type="transmembrane region" description="Helical" evidence="6">
    <location>
        <begin position="65"/>
        <end position="82"/>
    </location>
</feature>
<reference evidence="9 10" key="1">
    <citation type="submission" date="2023-08" db="EMBL/GenBank/DDBJ databases">
        <title>Genome sequence of Thermaerobacter compostii strain Ins1, a spore-forming filamentous bacterium isolated from a deep geothermal reservoir.</title>
        <authorList>
            <person name="Bregnard D."/>
            <person name="Gonzalez D."/>
            <person name="Junier P."/>
        </authorList>
    </citation>
    <scope>NUCLEOTIDE SEQUENCE [LARGE SCALE GENOMIC DNA]</scope>
    <source>
        <strain evidence="9 10">Ins1</strain>
    </source>
</reference>